<feature type="compositionally biased region" description="Low complexity" evidence="1">
    <location>
        <begin position="274"/>
        <end position="287"/>
    </location>
</feature>
<dbReference type="EnsemblMetazoa" id="XM_038192244.1">
    <property type="protein sequence ID" value="XP_038048172.1"/>
    <property type="gene ID" value="LOC119722195"/>
</dbReference>
<sequence length="362" mass="40389">MANVGDSNWSLGASTGSLGSTSSTPRLCTYRGMYRSSGSADIMSPQQLSPCMDSVVESPTTSCSSKERDRHSQTMDVAHIRLRPEIKPDLPSSVPNSAREPLPGYSPSHHRDPANHRSVNEQLDKYMVIRQRSFHGYARSKQDLRQLPQTDPREETDSIPNWLHRSKTDIYIERRRAKLASQRARRRGGSGGYNLDGITLGSLVNQLPVPGKRDYNGNCKLDSSRTVNPGSLTGESQGETRFPPLTMNRMKQMMRNDIRTYTIESQATEHRRPSTTSALPTSSSTFPVPDPPPNSPPPQTREPTGHKRGRLRKQPLGSIPLRIWEPSLDYVLRSNAKELQPRQAVPSLAHQASVRQQPSPLK</sequence>
<feature type="region of interest" description="Disordered" evidence="1">
    <location>
        <begin position="51"/>
        <end position="116"/>
    </location>
</feature>
<evidence type="ECO:0000313" key="3">
    <source>
        <dbReference type="Proteomes" id="UP000887568"/>
    </source>
</evidence>
<dbReference type="RefSeq" id="XP_038048172.1">
    <property type="nucleotide sequence ID" value="XM_038192244.1"/>
</dbReference>
<feature type="region of interest" description="Disordered" evidence="1">
    <location>
        <begin position="137"/>
        <end position="161"/>
    </location>
</feature>
<name>A0A913Z8U9_PATMI</name>
<feature type="compositionally biased region" description="Polar residues" evidence="1">
    <location>
        <begin position="224"/>
        <end position="239"/>
    </location>
</feature>
<feature type="region of interest" description="Disordered" evidence="1">
    <location>
        <begin position="1"/>
        <end position="26"/>
    </location>
</feature>
<feature type="compositionally biased region" description="Pro residues" evidence="1">
    <location>
        <begin position="288"/>
        <end position="300"/>
    </location>
</feature>
<reference evidence="2" key="1">
    <citation type="submission" date="2022-11" db="UniProtKB">
        <authorList>
            <consortium name="EnsemblMetazoa"/>
        </authorList>
    </citation>
    <scope>IDENTIFICATION</scope>
</reference>
<feature type="compositionally biased region" description="Basic and acidic residues" evidence="1">
    <location>
        <begin position="65"/>
        <end position="88"/>
    </location>
</feature>
<dbReference type="AlphaFoldDB" id="A0A913Z8U9"/>
<feature type="compositionally biased region" description="Polar residues" evidence="1">
    <location>
        <begin position="353"/>
        <end position="362"/>
    </location>
</feature>
<organism evidence="2 3">
    <name type="scientific">Patiria miniata</name>
    <name type="common">Bat star</name>
    <name type="synonym">Asterina miniata</name>
    <dbReference type="NCBI Taxonomy" id="46514"/>
    <lineage>
        <taxon>Eukaryota</taxon>
        <taxon>Metazoa</taxon>
        <taxon>Echinodermata</taxon>
        <taxon>Eleutherozoa</taxon>
        <taxon>Asterozoa</taxon>
        <taxon>Asteroidea</taxon>
        <taxon>Valvatacea</taxon>
        <taxon>Valvatida</taxon>
        <taxon>Asterinidae</taxon>
        <taxon>Patiria</taxon>
    </lineage>
</organism>
<dbReference type="OMA" id="QTDPRED"/>
<dbReference type="GeneID" id="119722195"/>
<evidence type="ECO:0000313" key="2">
    <source>
        <dbReference type="EnsemblMetazoa" id="XP_038048172.1"/>
    </source>
</evidence>
<feature type="compositionally biased region" description="Low complexity" evidence="1">
    <location>
        <begin position="10"/>
        <end position="24"/>
    </location>
</feature>
<feature type="region of interest" description="Disordered" evidence="1">
    <location>
        <begin position="216"/>
        <end position="243"/>
    </location>
</feature>
<dbReference type="Proteomes" id="UP000887568">
    <property type="component" value="Unplaced"/>
</dbReference>
<feature type="region of interest" description="Disordered" evidence="1">
    <location>
        <begin position="264"/>
        <end position="319"/>
    </location>
</feature>
<accession>A0A913Z8U9</accession>
<evidence type="ECO:0000256" key="1">
    <source>
        <dbReference type="SAM" id="MobiDB-lite"/>
    </source>
</evidence>
<keyword evidence="3" id="KW-1185">Reference proteome</keyword>
<proteinExistence type="predicted"/>
<dbReference type="OrthoDB" id="10070172at2759"/>
<protein>
    <submittedName>
        <fullName evidence="2">Uncharacterized protein</fullName>
    </submittedName>
</protein>
<feature type="region of interest" description="Disordered" evidence="1">
    <location>
        <begin position="340"/>
        <end position="362"/>
    </location>
</feature>